<keyword evidence="11 27" id="KW-0479">Metal-binding</keyword>
<evidence type="ECO:0000256" key="28">
    <source>
        <dbReference type="PROSITE-ProRule" id="PRU10141"/>
    </source>
</evidence>
<comment type="cofactor">
    <cofactor evidence="27">
        <name>Ca(2+)</name>
        <dbReference type="ChEBI" id="CHEBI:29108"/>
    </cofactor>
    <text evidence="27">Binds 3 Ca(2+) ions per subunit. The ions are bound to the C2 domain.</text>
</comment>
<dbReference type="PRINTS" id="PR00008">
    <property type="entry name" value="DAGPEDOMAIN"/>
</dbReference>
<evidence type="ECO:0000256" key="27">
    <source>
        <dbReference type="PIRSR" id="PIRSR000550-4"/>
    </source>
</evidence>
<dbReference type="GO" id="GO:0016020">
    <property type="term" value="C:membrane"/>
    <property type="evidence" value="ECO:0007669"/>
    <property type="project" value="UniProtKB-SubCell"/>
</dbReference>
<dbReference type="FunFam" id="1.10.510.10:FF:000023">
    <property type="entry name" value="Protein kinase C"/>
    <property type="match status" value="1"/>
</dbReference>
<accession>A0A3Q1GVN9</accession>
<evidence type="ECO:0000256" key="13">
    <source>
        <dbReference type="ARBA" id="ARBA00022741"/>
    </source>
</evidence>
<dbReference type="CDD" id="cd04026">
    <property type="entry name" value="C2_PKC_alpha_gamma"/>
    <property type="match status" value="1"/>
</dbReference>
<reference evidence="33" key="1">
    <citation type="submission" date="2025-08" db="UniProtKB">
        <authorList>
            <consortium name="Ensembl"/>
        </authorList>
    </citation>
    <scope>IDENTIFICATION</scope>
</reference>
<dbReference type="SUPFAM" id="SSF56112">
    <property type="entry name" value="Protein kinase-like (PK-like)"/>
    <property type="match status" value="1"/>
</dbReference>
<dbReference type="InterPro" id="IPR017892">
    <property type="entry name" value="Pkinase_C"/>
</dbReference>
<keyword evidence="9 23" id="KW-0808">Transferase</keyword>
<dbReference type="Gene3D" id="3.30.60.20">
    <property type="match status" value="2"/>
</dbReference>
<evidence type="ECO:0000313" key="34">
    <source>
        <dbReference type="Proteomes" id="UP000257200"/>
    </source>
</evidence>
<dbReference type="InterPro" id="IPR046349">
    <property type="entry name" value="C1-like_sf"/>
</dbReference>
<comment type="similarity">
    <text evidence="4 23">Belongs to the protein kinase superfamily. AGC Ser/Thr protein kinase family. PKC subfamily.</text>
</comment>
<dbReference type="FunFam" id="2.60.40.150:FF:000012">
    <property type="entry name" value="Kinase C alpha type"/>
    <property type="match status" value="1"/>
</dbReference>
<evidence type="ECO:0000256" key="25">
    <source>
        <dbReference type="PIRSR" id="PIRSR000550-2"/>
    </source>
</evidence>
<feature type="binding site" evidence="26 28">
    <location>
        <position position="351"/>
    </location>
    <ligand>
        <name>ATP</name>
        <dbReference type="ChEBI" id="CHEBI:30616"/>
    </ligand>
</feature>
<feature type="domain" description="Phorbol-ester/DAG-type" evidence="31">
    <location>
        <begin position="83"/>
        <end position="133"/>
    </location>
</feature>
<feature type="domain" description="Protein kinase" evidence="30">
    <location>
        <begin position="322"/>
        <end position="580"/>
    </location>
</feature>
<dbReference type="GeneTree" id="ENSGT00940000156104"/>
<evidence type="ECO:0000256" key="9">
    <source>
        <dbReference type="ARBA" id="ARBA00022679"/>
    </source>
</evidence>
<sequence>MADLSLNESSTADVANRFARKGALRQKNVHEVKNHKFIARFFKQPTFCSHFCCFVVHKRCHELVTFSCPGADKGPDTDDPRTKHKFKIHTYGSPTFCDHCGSLLYGLIHQGMKCDSCDMNVHKQCVMNVPSLCGTDHTERRGRVYLKCEVSAEKLQVTVGEGKNLIPMDPNGLSDPYVKLKLTPDPKNETKQKTKTIRSNLNPKWNETFTFKLKPTDKDRRLSVEVWDWDRTTRNDFMGALSFGVSELMKAPVCGWYKLLCQEEGEYYNVPISEEDDGNEELRQKFEKAKLGPGKKVITETDDGHSIQLPSNSLDQVKLGDFTFLAVLGKGSFGKVMLAEMKANEELYAIKILKKDVVIQDDDVECTMVEKRVLAQQDKPPFLTHLHSCFQTVDRLYFVMEYVNGGDLMYHIQQVGKFKEPQAVFYAAEIAVGLFFLHSKGIIYRDLKLDNVMLDAEGHIKIADFGMCKENMTEGVSTRTFCGTPDYIAPEIIAYQPYGRSVDWWAYGVLLYEMLAGQPPFDGEDEDELFQSIMEHNVSYPKSLSKEAVSICKGLMTKHPSKRLGCGSEGERDIREHAFFRRIDWDRLQNREIQPPFKPKVCGKAAENFDKFFTRTQPQLTPPDELVIANIDQAEFAGFSFINPQFVHPSLTNSV</sequence>
<keyword evidence="19" id="KW-0472">Membrane</keyword>
<dbReference type="GO" id="GO:0005524">
    <property type="term" value="F:ATP binding"/>
    <property type="evidence" value="ECO:0007669"/>
    <property type="project" value="UniProtKB-UniRule"/>
</dbReference>
<feature type="binding site" evidence="27">
    <location>
        <position position="169"/>
    </location>
    <ligand>
        <name>Ca(2+)</name>
        <dbReference type="ChEBI" id="CHEBI:29108"/>
        <label>1</label>
    </ligand>
</feature>
<evidence type="ECO:0000256" key="24">
    <source>
        <dbReference type="PIRSR" id="PIRSR000550-1"/>
    </source>
</evidence>
<dbReference type="FunFam" id="3.30.200.20:FF:000103">
    <property type="entry name" value="Protein kinase C"/>
    <property type="match status" value="1"/>
</dbReference>
<dbReference type="AlphaFoldDB" id="A0A3Q1GVN9"/>
<evidence type="ECO:0000256" key="18">
    <source>
        <dbReference type="ARBA" id="ARBA00022840"/>
    </source>
</evidence>
<feature type="domain" description="C2" evidence="29">
    <location>
        <begin position="140"/>
        <end position="257"/>
    </location>
</feature>
<evidence type="ECO:0000256" key="22">
    <source>
        <dbReference type="ARBA" id="ARBA00047470"/>
    </source>
</evidence>
<dbReference type="PROSITE" id="PS51285">
    <property type="entry name" value="AGC_KINASE_CTER"/>
    <property type="match status" value="1"/>
</dbReference>
<dbReference type="PROSITE" id="PS50004">
    <property type="entry name" value="C2"/>
    <property type="match status" value="1"/>
</dbReference>
<dbReference type="InterPro" id="IPR035892">
    <property type="entry name" value="C2_domain_sf"/>
</dbReference>
<dbReference type="Ensembl" id="ENSAPOT00000016991.1">
    <property type="protein sequence ID" value="ENSAPOP00000021160.1"/>
    <property type="gene ID" value="ENSAPOG00000001584.1"/>
</dbReference>
<feature type="active site" description="Proton acceptor" evidence="24">
    <location>
        <position position="446"/>
    </location>
</feature>
<dbReference type="SMART" id="SM00239">
    <property type="entry name" value="C2"/>
    <property type="match status" value="1"/>
</dbReference>
<dbReference type="SMART" id="SM00220">
    <property type="entry name" value="S_TKc"/>
    <property type="match status" value="1"/>
</dbReference>
<dbReference type="InterPro" id="IPR014375">
    <property type="entry name" value="Protein_kinase_C_a/b/g"/>
</dbReference>
<keyword evidence="7 23" id="KW-0723">Serine/threonine-protein kinase</keyword>
<feature type="binding site" evidence="27">
    <location>
        <position position="229"/>
    </location>
    <ligand>
        <name>Ca(2+)</name>
        <dbReference type="ChEBI" id="CHEBI:29108"/>
        <label>1</label>
    </ligand>
</feature>
<dbReference type="PROSITE" id="PS00108">
    <property type="entry name" value="PROTEIN_KINASE_ST"/>
    <property type="match status" value="1"/>
</dbReference>
<feature type="binding site" evidence="25">
    <location>
        <position position="177"/>
    </location>
    <ligand>
        <name>a 1,2-diacyl-sn-glycero-3-phospho-(1D-myo-inositol-4,5-bisphosphate)</name>
        <dbReference type="ChEBI" id="CHEBI:58456"/>
    </ligand>
</feature>
<dbReference type="InterPro" id="IPR008271">
    <property type="entry name" value="Ser/Thr_kinase_AS"/>
</dbReference>
<keyword evidence="12" id="KW-0677">Repeat</keyword>
<evidence type="ECO:0000256" key="5">
    <source>
        <dbReference type="ARBA" id="ARBA00012429"/>
    </source>
</evidence>
<evidence type="ECO:0000256" key="4">
    <source>
        <dbReference type="ARBA" id="ARBA00005490"/>
    </source>
</evidence>
<comment type="subcellular location">
    <subcellularLocation>
        <location evidence="3">Cytoplasm</location>
    </subcellularLocation>
    <subcellularLocation>
        <location evidence="2">Membrane</location>
        <topology evidence="2">Peripheral membrane protein</topology>
    </subcellularLocation>
    <subcellularLocation>
        <location evidence="1">Nucleus</location>
    </subcellularLocation>
</comment>
<dbReference type="SUPFAM" id="SSF49562">
    <property type="entry name" value="C2 domain (Calcium/lipid-binding domain, CaLB)"/>
    <property type="match status" value="1"/>
</dbReference>
<evidence type="ECO:0000256" key="11">
    <source>
        <dbReference type="ARBA" id="ARBA00022723"/>
    </source>
</evidence>
<evidence type="ECO:0000259" key="29">
    <source>
        <dbReference type="PROSITE" id="PS50004"/>
    </source>
</evidence>
<keyword evidence="16" id="KW-0862">Zinc</keyword>
<evidence type="ECO:0000256" key="1">
    <source>
        <dbReference type="ARBA" id="ARBA00004123"/>
    </source>
</evidence>
<evidence type="ECO:0000256" key="8">
    <source>
        <dbReference type="ARBA" id="ARBA00022553"/>
    </source>
</evidence>
<dbReference type="PROSITE" id="PS50081">
    <property type="entry name" value="ZF_DAG_PE_2"/>
    <property type="match status" value="1"/>
</dbReference>
<feature type="binding site" evidence="27">
    <location>
        <position position="168"/>
    </location>
    <ligand>
        <name>Ca(2+)</name>
        <dbReference type="ChEBI" id="CHEBI:29108"/>
        <label>1</label>
    </ligand>
</feature>
<keyword evidence="34" id="KW-1185">Reference proteome</keyword>
<keyword evidence="17 27" id="KW-0106">Calcium</keyword>
<evidence type="ECO:0000256" key="6">
    <source>
        <dbReference type="ARBA" id="ARBA00022490"/>
    </source>
</evidence>
<keyword evidence="15 23" id="KW-0418">Kinase</keyword>
<dbReference type="FunFam" id="3.30.60.20:FF:000031">
    <property type="entry name" value="Protein kinase C alpha"/>
    <property type="match status" value="1"/>
</dbReference>
<dbReference type="Pfam" id="PF00168">
    <property type="entry name" value="C2"/>
    <property type="match status" value="1"/>
</dbReference>
<feature type="binding site" evidence="27">
    <location>
        <position position="234"/>
    </location>
    <ligand>
        <name>Ca(2+)</name>
        <dbReference type="ChEBI" id="CHEBI:29108"/>
        <label>1</label>
    </ligand>
</feature>
<dbReference type="PRINTS" id="PR00360">
    <property type="entry name" value="C2DOMAIN"/>
</dbReference>
<dbReference type="Gene3D" id="1.10.510.10">
    <property type="entry name" value="Transferase(Phosphotransferase) domain 1"/>
    <property type="match status" value="1"/>
</dbReference>
<evidence type="ECO:0000256" key="16">
    <source>
        <dbReference type="ARBA" id="ARBA00022833"/>
    </source>
</evidence>
<dbReference type="Pfam" id="PF00130">
    <property type="entry name" value="C1_1"/>
    <property type="match status" value="1"/>
</dbReference>
<feature type="domain" description="AGC-kinase C-terminal" evidence="32">
    <location>
        <begin position="581"/>
        <end position="651"/>
    </location>
</feature>
<feature type="binding site" evidence="25">
    <location>
        <position position="227"/>
    </location>
    <ligand>
        <name>a 1,2-diacyl-sn-glycero-3-phospho-(1D-myo-inositol-4,5-bisphosphate)</name>
        <dbReference type="ChEBI" id="CHEBI:58456"/>
    </ligand>
</feature>
<dbReference type="PIRSF" id="PIRSF000550">
    <property type="entry name" value="PKC_alpha"/>
    <property type="match status" value="1"/>
</dbReference>
<evidence type="ECO:0000259" key="30">
    <source>
        <dbReference type="PROSITE" id="PS50011"/>
    </source>
</evidence>
<keyword evidence="20" id="KW-0539">Nucleus</keyword>
<dbReference type="SMART" id="SM00109">
    <property type="entry name" value="C1"/>
    <property type="match status" value="2"/>
</dbReference>
<name>A0A3Q1GVN9_9TELE</name>
<dbReference type="SUPFAM" id="SSF57889">
    <property type="entry name" value="Cysteine-rich domain"/>
    <property type="match status" value="1"/>
</dbReference>
<dbReference type="InterPro" id="IPR000961">
    <property type="entry name" value="AGC-kinase_C"/>
</dbReference>
<dbReference type="Proteomes" id="UP000257200">
    <property type="component" value="Unplaced"/>
</dbReference>
<evidence type="ECO:0000256" key="19">
    <source>
        <dbReference type="ARBA" id="ARBA00023136"/>
    </source>
</evidence>
<evidence type="ECO:0000256" key="14">
    <source>
        <dbReference type="ARBA" id="ARBA00022771"/>
    </source>
</evidence>
<organism evidence="33 34">
    <name type="scientific">Acanthochromis polyacanthus</name>
    <name type="common">spiny chromis</name>
    <dbReference type="NCBI Taxonomy" id="80966"/>
    <lineage>
        <taxon>Eukaryota</taxon>
        <taxon>Metazoa</taxon>
        <taxon>Chordata</taxon>
        <taxon>Craniata</taxon>
        <taxon>Vertebrata</taxon>
        <taxon>Euteleostomi</taxon>
        <taxon>Actinopterygii</taxon>
        <taxon>Neopterygii</taxon>
        <taxon>Teleostei</taxon>
        <taxon>Neoteleostei</taxon>
        <taxon>Acanthomorphata</taxon>
        <taxon>Ovalentaria</taxon>
        <taxon>Pomacentridae</taxon>
        <taxon>Acanthochromis</taxon>
    </lineage>
</organism>
<dbReference type="CDD" id="cd20836">
    <property type="entry name" value="C1_cPKC_rpt2"/>
    <property type="match status" value="1"/>
</dbReference>
<dbReference type="Gene3D" id="3.30.200.20">
    <property type="entry name" value="Phosphorylase Kinase, domain 1"/>
    <property type="match status" value="2"/>
</dbReference>
<dbReference type="PROSITE" id="PS50011">
    <property type="entry name" value="PROTEIN_KINASE_DOM"/>
    <property type="match status" value="1"/>
</dbReference>
<dbReference type="Pfam" id="PF00433">
    <property type="entry name" value="Pkinase_C"/>
    <property type="match status" value="1"/>
</dbReference>
<dbReference type="GO" id="GO:0008270">
    <property type="term" value="F:zinc ion binding"/>
    <property type="evidence" value="ECO:0007669"/>
    <property type="project" value="UniProtKB-KW"/>
</dbReference>
<evidence type="ECO:0000256" key="20">
    <source>
        <dbReference type="ARBA" id="ARBA00023242"/>
    </source>
</evidence>
<dbReference type="InterPro" id="IPR017441">
    <property type="entry name" value="Protein_kinase_ATP_BS"/>
</dbReference>
<keyword evidence="10" id="KW-0053">Apoptosis</keyword>
<keyword evidence="18 23" id="KW-0067">ATP-binding</keyword>
<evidence type="ECO:0000313" key="33">
    <source>
        <dbReference type="Ensembl" id="ENSAPOP00000021160.1"/>
    </source>
</evidence>
<dbReference type="Gene3D" id="2.60.40.150">
    <property type="entry name" value="C2 domain"/>
    <property type="match status" value="1"/>
</dbReference>
<feature type="binding site" evidence="26">
    <location>
        <begin position="328"/>
        <end position="336"/>
    </location>
    <ligand>
        <name>ATP</name>
        <dbReference type="ChEBI" id="CHEBI:30616"/>
    </ligand>
</feature>
<evidence type="ECO:0000256" key="2">
    <source>
        <dbReference type="ARBA" id="ARBA00004170"/>
    </source>
</evidence>
<evidence type="ECO:0000256" key="10">
    <source>
        <dbReference type="ARBA" id="ARBA00022703"/>
    </source>
</evidence>
<dbReference type="GO" id="GO:0006915">
    <property type="term" value="P:apoptotic process"/>
    <property type="evidence" value="ECO:0007669"/>
    <property type="project" value="UniProtKB-KW"/>
</dbReference>
<comment type="catalytic activity">
    <reaction evidence="22">
        <text>L-seryl-[protein] + ATP = O-phospho-L-seryl-[protein] + ADP + H(+)</text>
        <dbReference type="Rhea" id="RHEA:17989"/>
        <dbReference type="Rhea" id="RHEA-COMP:9863"/>
        <dbReference type="Rhea" id="RHEA-COMP:11604"/>
        <dbReference type="ChEBI" id="CHEBI:15378"/>
        <dbReference type="ChEBI" id="CHEBI:29999"/>
        <dbReference type="ChEBI" id="CHEBI:30616"/>
        <dbReference type="ChEBI" id="CHEBI:83421"/>
        <dbReference type="ChEBI" id="CHEBI:456216"/>
        <dbReference type="EC" id="2.7.11.13"/>
    </reaction>
</comment>
<comment type="catalytic activity">
    <reaction evidence="21 23">
        <text>L-threonyl-[protein] + ATP = O-phospho-L-threonyl-[protein] + ADP + H(+)</text>
        <dbReference type="Rhea" id="RHEA:46608"/>
        <dbReference type="Rhea" id="RHEA-COMP:11060"/>
        <dbReference type="Rhea" id="RHEA-COMP:11605"/>
        <dbReference type="ChEBI" id="CHEBI:15378"/>
        <dbReference type="ChEBI" id="CHEBI:30013"/>
        <dbReference type="ChEBI" id="CHEBI:30616"/>
        <dbReference type="ChEBI" id="CHEBI:61977"/>
        <dbReference type="ChEBI" id="CHEBI:456216"/>
        <dbReference type="EC" id="2.7.11.13"/>
    </reaction>
</comment>
<reference evidence="33" key="2">
    <citation type="submission" date="2025-09" db="UniProtKB">
        <authorList>
            <consortium name="Ensembl"/>
        </authorList>
    </citation>
    <scope>IDENTIFICATION</scope>
</reference>
<evidence type="ECO:0000256" key="17">
    <source>
        <dbReference type="ARBA" id="ARBA00022837"/>
    </source>
</evidence>
<keyword evidence="6" id="KW-0963">Cytoplasm</keyword>
<protein>
    <recommendedName>
        <fullName evidence="5 23">Protein kinase C</fullName>
        <ecNumber evidence="5 23">2.7.11.13</ecNumber>
    </recommendedName>
</protein>
<dbReference type="GO" id="GO:0004697">
    <property type="term" value="F:diacylglycerol-dependent serine/threonine kinase activity"/>
    <property type="evidence" value="ECO:0007669"/>
    <property type="project" value="UniProtKB-EC"/>
</dbReference>
<dbReference type="InterPro" id="IPR002219">
    <property type="entry name" value="PKC_DAG/PE"/>
</dbReference>
<proteinExistence type="inferred from homology"/>
<evidence type="ECO:0000259" key="32">
    <source>
        <dbReference type="PROSITE" id="PS51285"/>
    </source>
</evidence>
<dbReference type="InterPro" id="IPR011009">
    <property type="entry name" value="Kinase-like_dom_sf"/>
</dbReference>
<dbReference type="SMART" id="SM00133">
    <property type="entry name" value="S_TK_X"/>
    <property type="match status" value="1"/>
</dbReference>
<dbReference type="GO" id="GO:0005737">
    <property type="term" value="C:cytoplasm"/>
    <property type="evidence" value="ECO:0007669"/>
    <property type="project" value="UniProtKB-SubCell"/>
</dbReference>
<evidence type="ECO:0000256" key="15">
    <source>
        <dbReference type="ARBA" id="ARBA00022777"/>
    </source>
</evidence>
<dbReference type="PROSITE" id="PS00107">
    <property type="entry name" value="PROTEIN_KINASE_ATP"/>
    <property type="match status" value="1"/>
</dbReference>
<evidence type="ECO:0000256" key="26">
    <source>
        <dbReference type="PIRSR" id="PIRSR000550-3"/>
    </source>
</evidence>
<feature type="binding site" evidence="27">
    <location>
        <position position="228"/>
    </location>
    <ligand>
        <name>Ca(2+)</name>
        <dbReference type="ChEBI" id="CHEBI:29108"/>
        <label>1</label>
    </ligand>
</feature>
<dbReference type="InterPro" id="IPR000008">
    <property type="entry name" value="C2_dom"/>
</dbReference>
<dbReference type="GO" id="GO:0106310">
    <property type="term" value="F:protein serine kinase activity"/>
    <property type="evidence" value="ECO:0007669"/>
    <property type="project" value="RHEA"/>
</dbReference>
<dbReference type="PROSITE" id="PS00479">
    <property type="entry name" value="ZF_DAG_PE_1"/>
    <property type="match status" value="1"/>
</dbReference>
<evidence type="ECO:0000256" key="7">
    <source>
        <dbReference type="ARBA" id="ARBA00022527"/>
    </source>
</evidence>
<keyword evidence="13 23" id="KW-0547">Nucleotide-binding</keyword>
<dbReference type="PANTHER" id="PTHR24351">
    <property type="entry name" value="RIBOSOMAL PROTEIN S6 KINASE"/>
    <property type="match status" value="1"/>
</dbReference>
<feature type="binding site" evidence="27">
    <location>
        <position position="236"/>
    </location>
    <ligand>
        <name>Ca(2+)</name>
        <dbReference type="ChEBI" id="CHEBI:29108"/>
        <label>1</label>
    </ligand>
</feature>
<dbReference type="EC" id="2.7.11.13" evidence="5 23"/>
<dbReference type="FunFam" id="3.30.200.20:FF:000080">
    <property type="entry name" value="Protein kinase C"/>
    <property type="match status" value="1"/>
</dbReference>
<evidence type="ECO:0000256" key="12">
    <source>
        <dbReference type="ARBA" id="ARBA00022737"/>
    </source>
</evidence>
<evidence type="ECO:0000256" key="21">
    <source>
        <dbReference type="ARBA" id="ARBA00047272"/>
    </source>
</evidence>
<dbReference type="GO" id="GO:0005634">
    <property type="term" value="C:nucleus"/>
    <property type="evidence" value="ECO:0007669"/>
    <property type="project" value="UniProtKB-SubCell"/>
</dbReference>
<feature type="binding site" evidence="27">
    <location>
        <position position="230"/>
    </location>
    <ligand>
        <name>Ca(2+)</name>
        <dbReference type="ChEBI" id="CHEBI:29108"/>
        <label>1</label>
    </ligand>
</feature>
<evidence type="ECO:0000256" key="23">
    <source>
        <dbReference type="PIRNR" id="PIRNR000550"/>
    </source>
</evidence>
<evidence type="ECO:0000256" key="3">
    <source>
        <dbReference type="ARBA" id="ARBA00004496"/>
    </source>
</evidence>
<evidence type="ECO:0000259" key="31">
    <source>
        <dbReference type="PROSITE" id="PS50081"/>
    </source>
</evidence>
<dbReference type="Pfam" id="PF00069">
    <property type="entry name" value="Pkinase"/>
    <property type="match status" value="1"/>
</dbReference>
<feature type="binding site" evidence="27">
    <location>
        <position position="175"/>
    </location>
    <ligand>
        <name>Ca(2+)</name>
        <dbReference type="ChEBI" id="CHEBI:29108"/>
        <label>1</label>
    </ligand>
</feature>
<dbReference type="InterPro" id="IPR000719">
    <property type="entry name" value="Prot_kinase_dom"/>
</dbReference>
<keyword evidence="8" id="KW-0597">Phosphoprotein</keyword>
<dbReference type="InterPro" id="IPR020454">
    <property type="entry name" value="DAG/PE-bd"/>
</dbReference>
<keyword evidence="14" id="KW-0863">Zinc-finger</keyword>